<dbReference type="Proteomes" id="UP000709295">
    <property type="component" value="Unassembled WGS sequence"/>
</dbReference>
<proteinExistence type="predicted"/>
<organism evidence="1 2">
    <name type="scientific">Phytophthora aleatoria</name>
    <dbReference type="NCBI Taxonomy" id="2496075"/>
    <lineage>
        <taxon>Eukaryota</taxon>
        <taxon>Sar</taxon>
        <taxon>Stramenopiles</taxon>
        <taxon>Oomycota</taxon>
        <taxon>Peronosporomycetes</taxon>
        <taxon>Peronosporales</taxon>
        <taxon>Peronosporaceae</taxon>
        <taxon>Phytophthora</taxon>
    </lineage>
</organism>
<name>A0A8J5MBD3_9STRA</name>
<reference evidence="1" key="1">
    <citation type="submission" date="2021-01" db="EMBL/GenBank/DDBJ databases">
        <title>Phytophthora aleatoria, a newly-described species from Pinus radiata is distinct from Phytophthora cactorum isolates based on comparative genomics.</title>
        <authorList>
            <person name="Mcdougal R."/>
            <person name="Panda P."/>
            <person name="Williams N."/>
            <person name="Studholme D.J."/>
        </authorList>
    </citation>
    <scope>NUCLEOTIDE SEQUENCE</scope>
    <source>
        <strain evidence="1">NZFS 4037</strain>
    </source>
</reference>
<evidence type="ECO:0000313" key="1">
    <source>
        <dbReference type="EMBL" id="KAG6942544.1"/>
    </source>
</evidence>
<comment type="caution">
    <text evidence="1">The sequence shown here is derived from an EMBL/GenBank/DDBJ whole genome shotgun (WGS) entry which is preliminary data.</text>
</comment>
<sequence length="92" mass="10211">MNVCAIPGSIVPLKSSRRLVELNKGDIFMFRGDLIYAPVGYPATNLCLHGHLDTPAFERPEDHQPHMMSMVDDTNGRDEPFCFCVWGGGFLG</sequence>
<accession>A0A8J5MBD3</accession>
<protein>
    <submittedName>
        <fullName evidence="1">Uncharacterized protein</fullName>
    </submittedName>
</protein>
<gene>
    <name evidence="1" type="ORF">JG688_00018057</name>
</gene>
<dbReference type="AlphaFoldDB" id="A0A8J5MBD3"/>
<evidence type="ECO:0000313" key="2">
    <source>
        <dbReference type="Proteomes" id="UP000709295"/>
    </source>
</evidence>
<dbReference type="EMBL" id="JAENGY010003060">
    <property type="protein sequence ID" value="KAG6942544.1"/>
    <property type="molecule type" value="Genomic_DNA"/>
</dbReference>
<keyword evidence="2" id="KW-1185">Reference proteome</keyword>